<feature type="transmembrane region" description="Helical" evidence="7">
    <location>
        <begin position="228"/>
        <end position="254"/>
    </location>
</feature>
<feature type="domain" description="ABC transmembrane type-1" evidence="8">
    <location>
        <begin position="96"/>
        <end position="297"/>
    </location>
</feature>
<organism evidence="9 10">
    <name type="scientific">Candidatus Limivivens merdigallinarum</name>
    <dbReference type="NCBI Taxonomy" id="2840859"/>
    <lineage>
        <taxon>Bacteria</taxon>
        <taxon>Bacillati</taxon>
        <taxon>Bacillota</taxon>
        <taxon>Clostridia</taxon>
        <taxon>Lachnospirales</taxon>
        <taxon>Lachnospiraceae</taxon>
        <taxon>Lachnospiraceae incertae sedis</taxon>
        <taxon>Candidatus Limivivens</taxon>
    </lineage>
</organism>
<dbReference type="InterPro" id="IPR045621">
    <property type="entry name" value="BPD_transp_1_N"/>
</dbReference>
<evidence type="ECO:0000256" key="4">
    <source>
        <dbReference type="ARBA" id="ARBA00022692"/>
    </source>
</evidence>
<feature type="transmembrane region" description="Helical" evidence="7">
    <location>
        <begin position="174"/>
        <end position="192"/>
    </location>
</feature>
<evidence type="ECO:0000256" key="7">
    <source>
        <dbReference type="RuleBase" id="RU363032"/>
    </source>
</evidence>
<keyword evidence="6 7" id="KW-0472">Membrane</keyword>
<dbReference type="Gene3D" id="1.10.3720.10">
    <property type="entry name" value="MetI-like"/>
    <property type="match status" value="1"/>
</dbReference>
<dbReference type="SUPFAM" id="SSF161098">
    <property type="entry name" value="MetI-like"/>
    <property type="match status" value="1"/>
</dbReference>
<keyword evidence="5 7" id="KW-1133">Transmembrane helix</keyword>
<evidence type="ECO:0000256" key="1">
    <source>
        <dbReference type="ARBA" id="ARBA00004651"/>
    </source>
</evidence>
<dbReference type="EMBL" id="DVFT01000231">
    <property type="protein sequence ID" value="HIQ98051.1"/>
    <property type="molecule type" value="Genomic_DNA"/>
</dbReference>
<dbReference type="AlphaFoldDB" id="A0A9D0ZY50"/>
<proteinExistence type="inferred from homology"/>
<keyword evidence="4 7" id="KW-0812">Transmembrane</keyword>
<name>A0A9D0ZY50_9FIRM</name>
<evidence type="ECO:0000313" key="9">
    <source>
        <dbReference type="EMBL" id="HIQ98051.1"/>
    </source>
</evidence>
<dbReference type="Proteomes" id="UP000886886">
    <property type="component" value="Unassembled WGS sequence"/>
</dbReference>
<dbReference type="Pfam" id="PF19300">
    <property type="entry name" value="BPD_transp_1_N"/>
    <property type="match status" value="1"/>
</dbReference>
<dbReference type="PANTHER" id="PTHR43163">
    <property type="entry name" value="DIPEPTIDE TRANSPORT SYSTEM PERMEASE PROTEIN DPPB-RELATED"/>
    <property type="match status" value="1"/>
</dbReference>
<feature type="transmembrane region" description="Helical" evidence="7">
    <location>
        <begin position="274"/>
        <end position="300"/>
    </location>
</feature>
<dbReference type="InterPro" id="IPR035906">
    <property type="entry name" value="MetI-like_sf"/>
</dbReference>
<feature type="transmembrane region" description="Helical" evidence="7">
    <location>
        <begin position="100"/>
        <end position="120"/>
    </location>
</feature>
<comment type="subcellular location">
    <subcellularLocation>
        <location evidence="1 7">Cell membrane</location>
        <topology evidence="1 7">Multi-pass membrane protein</topology>
    </subcellularLocation>
</comment>
<dbReference type="Pfam" id="PF00528">
    <property type="entry name" value="BPD_transp_1"/>
    <property type="match status" value="1"/>
</dbReference>
<evidence type="ECO:0000259" key="8">
    <source>
        <dbReference type="PROSITE" id="PS50928"/>
    </source>
</evidence>
<gene>
    <name evidence="9" type="ORF">IAB26_15990</name>
</gene>
<reference evidence="9" key="1">
    <citation type="submission" date="2020-10" db="EMBL/GenBank/DDBJ databases">
        <authorList>
            <person name="Gilroy R."/>
        </authorList>
    </citation>
    <scope>NUCLEOTIDE SEQUENCE</scope>
    <source>
        <strain evidence="9">ChiSjej3B21-11622</strain>
    </source>
</reference>
<dbReference type="InterPro" id="IPR000515">
    <property type="entry name" value="MetI-like"/>
</dbReference>
<evidence type="ECO:0000313" key="10">
    <source>
        <dbReference type="Proteomes" id="UP000886886"/>
    </source>
</evidence>
<comment type="caution">
    <text evidence="9">The sequence shown here is derived from an EMBL/GenBank/DDBJ whole genome shotgun (WGS) entry which is preliminary data.</text>
</comment>
<dbReference type="GO" id="GO:0005886">
    <property type="term" value="C:plasma membrane"/>
    <property type="evidence" value="ECO:0007669"/>
    <property type="project" value="UniProtKB-SubCell"/>
</dbReference>
<dbReference type="CDD" id="cd06261">
    <property type="entry name" value="TM_PBP2"/>
    <property type="match status" value="1"/>
</dbReference>
<evidence type="ECO:0000256" key="6">
    <source>
        <dbReference type="ARBA" id="ARBA00023136"/>
    </source>
</evidence>
<dbReference type="GO" id="GO:0055085">
    <property type="term" value="P:transmembrane transport"/>
    <property type="evidence" value="ECO:0007669"/>
    <property type="project" value="InterPro"/>
</dbReference>
<evidence type="ECO:0000256" key="5">
    <source>
        <dbReference type="ARBA" id="ARBA00022989"/>
    </source>
</evidence>
<sequence length="316" mass="34428">MYKYVLKRLLYMIPVVLGVAFLVFVILSLTPGDPGSIILGITADPEDIAALNAEFGYDQPFLIRFINYIGDIVLHFDLGTSYQSRQPVINDIIARFPNTLVLAVLSMAAASIIGISLGIISAVRQYSVLDHTCVVVAMIFASIPGFWLGLMLLLLFSLKLGWLPSYGAGSLKHFILPTITVCMSSAASLLRLTRSAMLETIRQEYIRTARAKGASQKRIIWKHALRNAMLPVVTTLGTSFGASLGGAIIAETVFAMPGMGTLITTAIRQKDIPVVMGATLFLAVLFSLIILIVDILYAFIDPRIKAKYQNGGKSRE</sequence>
<dbReference type="PANTHER" id="PTHR43163:SF6">
    <property type="entry name" value="DIPEPTIDE TRANSPORT SYSTEM PERMEASE PROTEIN DPPB-RELATED"/>
    <property type="match status" value="1"/>
</dbReference>
<feature type="transmembrane region" description="Helical" evidence="7">
    <location>
        <begin position="9"/>
        <end position="29"/>
    </location>
</feature>
<feature type="transmembrane region" description="Helical" evidence="7">
    <location>
        <begin position="132"/>
        <end position="154"/>
    </location>
</feature>
<evidence type="ECO:0000256" key="2">
    <source>
        <dbReference type="ARBA" id="ARBA00022448"/>
    </source>
</evidence>
<dbReference type="PROSITE" id="PS50928">
    <property type="entry name" value="ABC_TM1"/>
    <property type="match status" value="1"/>
</dbReference>
<protein>
    <submittedName>
        <fullName evidence="9">ABC transporter permease</fullName>
    </submittedName>
</protein>
<comment type="similarity">
    <text evidence="7">Belongs to the binding-protein-dependent transport system permease family.</text>
</comment>
<evidence type="ECO:0000256" key="3">
    <source>
        <dbReference type="ARBA" id="ARBA00022475"/>
    </source>
</evidence>
<accession>A0A9D0ZY50</accession>
<keyword evidence="3" id="KW-1003">Cell membrane</keyword>
<reference evidence="9" key="2">
    <citation type="journal article" date="2021" name="PeerJ">
        <title>Extensive microbial diversity within the chicken gut microbiome revealed by metagenomics and culture.</title>
        <authorList>
            <person name="Gilroy R."/>
            <person name="Ravi A."/>
            <person name="Getino M."/>
            <person name="Pursley I."/>
            <person name="Horton D.L."/>
            <person name="Alikhan N.F."/>
            <person name="Baker D."/>
            <person name="Gharbi K."/>
            <person name="Hall N."/>
            <person name="Watson M."/>
            <person name="Adriaenssens E.M."/>
            <person name="Foster-Nyarko E."/>
            <person name="Jarju S."/>
            <person name="Secka A."/>
            <person name="Antonio M."/>
            <person name="Oren A."/>
            <person name="Chaudhuri R.R."/>
            <person name="La Ragione R."/>
            <person name="Hildebrand F."/>
            <person name="Pallen M.J."/>
        </authorList>
    </citation>
    <scope>NUCLEOTIDE SEQUENCE</scope>
    <source>
        <strain evidence="9">ChiSjej3B21-11622</strain>
    </source>
</reference>
<keyword evidence="2 7" id="KW-0813">Transport</keyword>